<evidence type="ECO:0000313" key="2">
    <source>
        <dbReference type="Proteomes" id="UP001062846"/>
    </source>
</evidence>
<protein>
    <submittedName>
        <fullName evidence="1">Uncharacterized protein</fullName>
    </submittedName>
</protein>
<reference evidence="1" key="1">
    <citation type="submission" date="2022-02" db="EMBL/GenBank/DDBJ databases">
        <title>Plant Genome Project.</title>
        <authorList>
            <person name="Zhang R.-G."/>
        </authorList>
    </citation>
    <scope>NUCLEOTIDE SEQUENCE</scope>
    <source>
        <strain evidence="1">AT1</strain>
    </source>
</reference>
<keyword evidence="2" id="KW-1185">Reference proteome</keyword>
<accession>A0ACC0LW66</accession>
<organism evidence="1 2">
    <name type="scientific">Rhododendron molle</name>
    <name type="common">Chinese azalea</name>
    <name type="synonym">Azalea mollis</name>
    <dbReference type="NCBI Taxonomy" id="49168"/>
    <lineage>
        <taxon>Eukaryota</taxon>
        <taxon>Viridiplantae</taxon>
        <taxon>Streptophyta</taxon>
        <taxon>Embryophyta</taxon>
        <taxon>Tracheophyta</taxon>
        <taxon>Spermatophyta</taxon>
        <taxon>Magnoliopsida</taxon>
        <taxon>eudicotyledons</taxon>
        <taxon>Gunneridae</taxon>
        <taxon>Pentapetalae</taxon>
        <taxon>asterids</taxon>
        <taxon>Ericales</taxon>
        <taxon>Ericaceae</taxon>
        <taxon>Ericoideae</taxon>
        <taxon>Rhodoreae</taxon>
        <taxon>Rhododendron</taxon>
    </lineage>
</organism>
<evidence type="ECO:0000313" key="1">
    <source>
        <dbReference type="EMBL" id="KAI8532976.1"/>
    </source>
</evidence>
<name>A0ACC0LW66_RHOML</name>
<gene>
    <name evidence="1" type="ORF">RHMOL_Rhmol11G0260000</name>
</gene>
<dbReference type="EMBL" id="CM046398">
    <property type="protein sequence ID" value="KAI8532976.1"/>
    <property type="molecule type" value="Genomic_DNA"/>
</dbReference>
<proteinExistence type="predicted"/>
<dbReference type="Proteomes" id="UP001062846">
    <property type="component" value="Chromosome 11"/>
</dbReference>
<comment type="caution">
    <text evidence="1">The sequence shown here is derived from an EMBL/GenBank/DDBJ whole genome shotgun (WGS) entry which is preliminary data.</text>
</comment>
<sequence>MMGRRCSKKLARCSSPDWASLPEELLVLVLRRLIQLSDYIRFGAVCKPWHAAADHQKDHRRSELVHKQEVPMLLIPPPAETAEEANYHRRRLYSVTRRKVLNLELRVPYPRRCCGSSHGWLATENEADAGITLLNPFSGKSFRFPKVSLDQYIKPTMRHKFSYELHILKVVLSHDPALMPSNDFVVAALFDMPRSLAYIKPGDNKWTYIPRIKMSSLTDAIYHLGKFYVVDGYSGIYSVDISKSFSKPRVEVVAPRTPTKANKVYIVKSHEGDLLLVQRFLEWRGNPRRWATSCFKIFKVLGLGGCSSGAGSSAAGSYGQIVERVEIHSLGDETLFLGDNYSLSVSASDYPGCRPNCIYYTDDTVGYNMPYYPYGSRDTGIYYLLDRSFAPHYRVKTKQTRRPIPPPVWIVPTLLP</sequence>